<dbReference type="FunFam" id="1.10.10.2030:FF:000001">
    <property type="entry name" value="DNA/RNA-binding protein KIN17, putative"/>
    <property type="match status" value="1"/>
</dbReference>
<evidence type="ECO:0000256" key="4">
    <source>
        <dbReference type="ARBA" id="ARBA00022833"/>
    </source>
</evidence>
<feature type="domain" description="KOW" evidence="6">
    <location>
        <begin position="362"/>
        <end position="389"/>
    </location>
</feature>
<dbReference type="SMART" id="SM01253">
    <property type="entry name" value="Kin17_mid"/>
    <property type="match status" value="1"/>
</dbReference>
<dbReference type="SMART" id="SM00739">
    <property type="entry name" value="KOW"/>
    <property type="match status" value="1"/>
</dbReference>
<comment type="similarity">
    <text evidence="1">Belongs to the KIN17 family.</text>
</comment>
<dbReference type="InterPro" id="IPR036236">
    <property type="entry name" value="Znf_C2H2_sf"/>
</dbReference>
<accession>A0A976QU38</accession>
<evidence type="ECO:0000256" key="1">
    <source>
        <dbReference type="ARBA" id="ARBA00008517"/>
    </source>
</evidence>
<dbReference type="InterPro" id="IPR056767">
    <property type="entry name" value="C2H2-Znf_KIN17"/>
</dbReference>
<gene>
    <name evidence="8" type="ORF">MACK_000137</name>
</gene>
<organism evidence="8 9">
    <name type="scientific">Theileria orientalis</name>
    <dbReference type="NCBI Taxonomy" id="68886"/>
    <lineage>
        <taxon>Eukaryota</taxon>
        <taxon>Sar</taxon>
        <taxon>Alveolata</taxon>
        <taxon>Apicomplexa</taxon>
        <taxon>Aconoidasida</taxon>
        <taxon>Piroplasmida</taxon>
        <taxon>Theileriidae</taxon>
        <taxon>Theileria</taxon>
    </lineage>
</organism>
<evidence type="ECO:0000313" key="9">
    <source>
        <dbReference type="Proteomes" id="UP000244811"/>
    </source>
</evidence>
<sequence length="414" mass="48833">MPRAEVGSQKWLANKMKSKGLQKLKWYCQMCEKQCRDENGFKCHRLSEGHQRMMQVFCQNSGRFMDGFSRTFENEFMKLMRTRYCKTKILANSVYQELISDKQHVHMNATIWVTLSEFVLYLGRSGKCKVEHTPKGWYIEYIDQEKLKREEDERARFKREITLEEKHNKLIQKLIEEARDRGEFDEQDEYTPLMKDPDEKIVITTNINTTATSDRSNRGVNVFKEFYHRSKRQDSGKESHNKRKDSDTDGHTHSRDGDDKSREKRKSELELLMEYTQKRSKHNRIKHDDDKERYRSSDSLSSKDSVDPDTWLCNDIMVKVILKSHEMYKQKFKVMHVSNNVATLESTNGTFQIQDKYLETVIPKEKHRVKILSGKNKGLIGTMVSTDPDNLKASVSIHGNLFEFDYDNISQYVS</sequence>
<dbReference type="Pfam" id="PF25095">
    <property type="entry name" value="C2H2-zf_KIN17"/>
    <property type="match status" value="1"/>
</dbReference>
<evidence type="ECO:0000256" key="5">
    <source>
        <dbReference type="SAM" id="MobiDB-lite"/>
    </source>
</evidence>
<dbReference type="Pfam" id="PF10357">
    <property type="entry name" value="WH_KIN17"/>
    <property type="match status" value="1"/>
</dbReference>
<dbReference type="SUPFAM" id="SSF57667">
    <property type="entry name" value="beta-beta-alpha zinc fingers"/>
    <property type="match status" value="1"/>
</dbReference>
<evidence type="ECO:0008006" key="10">
    <source>
        <dbReference type="Google" id="ProtNLM"/>
    </source>
</evidence>
<keyword evidence="4" id="KW-0862">Zinc</keyword>
<dbReference type="GO" id="GO:0003690">
    <property type="term" value="F:double-stranded DNA binding"/>
    <property type="evidence" value="ECO:0007669"/>
    <property type="project" value="TreeGrafter"/>
</dbReference>
<feature type="compositionally biased region" description="Basic and acidic residues" evidence="5">
    <location>
        <begin position="286"/>
        <end position="296"/>
    </location>
</feature>
<dbReference type="EMBL" id="CP056069">
    <property type="protein sequence ID" value="UKK00069.2"/>
    <property type="molecule type" value="Genomic_DNA"/>
</dbReference>
<proteinExistence type="inferred from homology"/>
<protein>
    <recommendedName>
        <fullName evidence="10">DNA/RNA-binding protein Kin17 WH-like domain-containing protein</fullName>
    </recommendedName>
</protein>
<dbReference type="GO" id="GO:0006260">
    <property type="term" value="P:DNA replication"/>
    <property type="evidence" value="ECO:0007669"/>
    <property type="project" value="TreeGrafter"/>
</dbReference>
<dbReference type="InterPro" id="IPR038254">
    <property type="entry name" value="KIN17_WH-like_sf"/>
</dbReference>
<name>A0A976QU38_THEOR</name>
<dbReference type="Proteomes" id="UP000244811">
    <property type="component" value="Chromosome 1"/>
</dbReference>
<dbReference type="AlphaFoldDB" id="A0A976QU38"/>
<evidence type="ECO:0000259" key="6">
    <source>
        <dbReference type="SMART" id="SM00739"/>
    </source>
</evidence>
<dbReference type="GO" id="GO:0005634">
    <property type="term" value="C:nucleus"/>
    <property type="evidence" value="ECO:0007669"/>
    <property type="project" value="TreeGrafter"/>
</dbReference>
<evidence type="ECO:0000256" key="3">
    <source>
        <dbReference type="ARBA" id="ARBA00022771"/>
    </source>
</evidence>
<dbReference type="InterPro" id="IPR037321">
    <property type="entry name" value="KIN17-like"/>
</dbReference>
<keyword evidence="2" id="KW-0479">Metal-binding</keyword>
<evidence type="ECO:0000313" key="8">
    <source>
        <dbReference type="EMBL" id="UKK00069.2"/>
    </source>
</evidence>
<feature type="domain" description="DNA/RNA-binding protein Kin17 WH-like" evidence="7">
    <location>
        <begin position="52"/>
        <end position="176"/>
    </location>
</feature>
<feature type="compositionally biased region" description="Basic and acidic residues" evidence="5">
    <location>
        <begin position="226"/>
        <end position="269"/>
    </location>
</feature>
<keyword evidence="3" id="KW-0863">Zinc-finger</keyword>
<dbReference type="InterPro" id="IPR005824">
    <property type="entry name" value="KOW"/>
</dbReference>
<dbReference type="PANTHER" id="PTHR12805">
    <property type="entry name" value="KIN17 KIN, ANTIGENIC DETERMINANT OF RECA PROTEIN HOMOLOG"/>
    <property type="match status" value="1"/>
</dbReference>
<feature type="region of interest" description="Disordered" evidence="5">
    <location>
        <begin position="226"/>
        <end position="306"/>
    </location>
</feature>
<dbReference type="GO" id="GO:0008270">
    <property type="term" value="F:zinc ion binding"/>
    <property type="evidence" value="ECO:0007669"/>
    <property type="project" value="UniProtKB-KW"/>
</dbReference>
<dbReference type="Gene3D" id="1.10.10.2030">
    <property type="entry name" value="DNA/RNA-binding protein Kin17, conserved domain"/>
    <property type="match status" value="1"/>
</dbReference>
<reference evidence="8" key="1">
    <citation type="submission" date="2022-07" db="EMBL/GenBank/DDBJ databases">
        <title>Evaluation of T. orientalis genome assembly methods using nanopore sequencing and analysis of variation between genomes.</title>
        <authorList>
            <person name="Yam J."/>
            <person name="Micallef M.L."/>
            <person name="Liu M."/>
            <person name="Djordjevic S.P."/>
            <person name="Bogema D.R."/>
            <person name="Jenkins C."/>
        </authorList>
    </citation>
    <scope>NUCLEOTIDE SEQUENCE</scope>
    <source>
        <strain evidence="8">Goon Nure</strain>
    </source>
</reference>
<dbReference type="GO" id="GO:0006974">
    <property type="term" value="P:DNA damage response"/>
    <property type="evidence" value="ECO:0007669"/>
    <property type="project" value="TreeGrafter"/>
</dbReference>
<dbReference type="PANTHER" id="PTHR12805:SF0">
    <property type="entry name" value="DNA_RNA-BINDING PROTEIN KIN17"/>
    <property type="match status" value="1"/>
</dbReference>
<dbReference type="InterPro" id="IPR019447">
    <property type="entry name" value="DNA/RNA-bd_Kin17_WH-like_dom"/>
</dbReference>
<evidence type="ECO:0000259" key="7">
    <source>
        <dbReference type="SMART" id="SM01253"/>
    </source>
</evidence>
<evidence type="ECO:0000256" key="2">
    <source>
        <dbReference type="ARBA" id="ARBA00022723"/>
    </source>
</evidence>